<dbReference type="NCBIfam" id="TIGR02548">
    <property type="entry name" value="casB_cse2"/>
    <property type="match status" value="1"/>
</dbReference>
<gene>
    <name evidence="1" type="ORF">Amme_021_004</name>
</gene>
<dbReference type="Proteomes" id="UP000019760">
    <property type="component" value="Unassembled WGS sequence"/>
</dbReference>
<evidence type="ECO:0000313" key="1">
    <source>
        <dbReference type="EMBL" id="GAJ28389.1"/>
    </source>
</evidence>
<comment type="caution">
    <text evidence="1">The sequence shown here is derived from an EMBL/GenBank/DDBJ whole genome shotgun (WGS) entry which is preliminary data.</text>
</comment>
<organism evidence="1 2">
    <name type="scientific">Acidomonas methanolica NBRC 104435</name>
    <dbReference type="NCBI Taxonomy" id="1231351"/>
    <lineage>
        <taxon>Bacteria</taxon>
        <taxon>Pseudomonadati</taxon>
        <taxon>Pseudomonadota</taxon>
        <taxon>Alphaproteobacteria</taxon>
        <taxon>Acetobacterales</taxon>
        <taxon>Acetobacteraceae</taxon>
        <taxon>Acidomonas</taxon>
    </lineage>
</organism>
<accession>A0A023D2T9</accession>
<dbReference type="Gene3D" id="1.10.520.40">
    <property type="entry name" value="CRISPR-associated protein Cse2"/>
    <property type="match status" value="1"/>
</dbReference>
<dbReference type="RefSeq" id="WP_042056911.1">
    <property type="nucleotide sequence ID" value="NZ_BAND01000021.1"/>
</dbReference>
<name>A0A023D2T9_ACIMT</name>
<dbReference type="Pfam" id="PF09485">
    <property type="entry name" value="CRISPR_Cse2"/>
    <property type="match status" value="1"/>
</dbReference>
<protein>
    <submittedName>
        <fullName evidence="1">Uncharacterized protein</fullName>
    </submittedName>
</protein>
<reference evidence="1 2" key="2">
    <citation type="journal article" date="2014" name="FEMS Microbiol. Lett.">
        <title>Draft genomic DNA sequence of the facultatively methylotrophic bacterium Acidomonas methanolica type strain MB58.</title>
        <authorList>
            <person name="Higashiura N."/>
            <person name="Hadano H."/>
            <person name="Hirakawa H."/>
            <person name="Matsutani M."/>
            <person name="Takabe S."/>
            <person name="Matsushita K."/>
            <person name="Azuma Y."/>
        </authorList>
    </citation>
    <scope>NUCLEOTIDE SEQUENCE [LARGE SCALE GENOMIC DNA]</scope>
    <source>
        <strain evidence="1 2">MB58</strain>
    </source>
</reference>
<keyword evidence="2" id="KW-1185">Reference proteome</keyword>
<dbReference type="InterPro" id="IPR038287">
    <property type="entry name" value="Cse2_sf"/>
</dbReference>
<dbReference type="EMBL" id="BAND01000021">
    <property type="protein sequence ID" value="GAJ28389.1"/>
    <property type="molecule type" value="Genomic_DNA"/>
</dbReference>
<evidence type="ECO:0000313" key="2">
    <source>
        <dbReference type="Proteomes" id="UP000019760"/>
    </source>
</evidence>
<dbReference type="InterPro" id="IPR013382">
    <property type="entry name" value="CRISPR-assoc_prot_Cse2"/>
</dbReference>
<reference evidence="2" key="1">
    <citation type="journal article" date="2014" name="FEMS Microbiol. Lett.">
        <title>Draft Genomic DNA Sequence of the Facultatively Methylotrophic Bacterium Acidomonas methanolica type strain MB58.</title>
        <authorList>
            <person name="Higashiura N."/>
            <person name="Hadano H."/>
            <person name="Hirakawa H."/>
            <person name="Matsutani M."/>
            <person name="Takabe S."/>
            <person name="Matsushita K."/>
            <person name="Azuma Y."/>
        </authorList>
    </citation>
    <scope>NUCLEOTIDE SEQUENCE [LARGE SCALE GENOMIC DNA]</scope>
    <source>
        <strain evidence="2">MB58</strain>
    </source>
</reference>
<sequence>MTPPESLARSDVNSDIRHLAELSARDEDDGGLSSGDRAELRRMKADGVLPPAFWRQIVRLGIRNESLERAWAILIQAMLEAGEPKAEPVGRALGHRNEATGEVPYAEPRFIQLLRARGHDEVAFHVRQAARWCGAKGRRLRFSDHYGRDGFGPFILAAAQGHEEDAARRAHAIARDYFSTLQRAERDTEV</sequence>
<dbReference type="AlphaFoldDB" id="A0A023D2T9"/>
<proteinExistence type="predicted"/>